<dbReference type="AlphaFoldDB" id="A0A372FQ44"/>
<gene>
    <name evidence="1" type="ORF">D0Q02_31170</name>
</gene>
<dbReference type="Proteomes" id="UP000262621">
    <property type="component" value="Unassembled WGS sequence"/>
</dbReference>
<evidence type="ECO:0000313" key="2">
    <source>
        <dbReference type="Proteomes" id="UP000262621"/>
    </source>
</evidence>
<name>A0A372FQ44_9ACTN</name>
<reference evidence="1 2" key="1">
    <citation type="submission" date="2018-08" db="EMBL/GenBank/DDBJ databases">
        <title>Verrucosispora craniellae sp. nov., isolated from a marine sponge in the South China Sea.</title>
        <authorList>
            <person name="Li L."/>
            <person name="Lin H.W."/>
        </authorList>
    </citation>
    <scope>NUCLEOTIDE SEQUENCE [LARGE SCALE GENOMIC DNA]</scope>
    <source>
        <strain evidence="1 2">LHW63014</strain>
    </source>
</reference>
<proteinExistence type="predicted"/>
<protein>
    <submittedName>
        <fullName evidence="1">Uncharacterized protein</fullName>
    </submittedName>
</protein>
<evidence type="ECO:0000313" key="1">
    <source>
        <dbReference type="EMBL" id="RFS37687.1"/>
    </source>
</evidence>
<organism evidence="1 2">
    <name type="scientific">Micromonospora craniellae</name>
    <dbReference type="NCBI Taxonomy" id="2294034"/>
    <lineage>
        <taxon>Bacteria</taxon>
        <taxon>Bacillati</taxon>
        <taxon>Actinomycetota</taxon>
        <taxon>Actinomycetes</taxon>
        <taxon>Micromonosporales</taxon>
        <taxon>Micromonosporaceae</taxon>
        <taxon>Micromonospora</taxon>
    </lineage>
</organism>
<comment type="caution">
    <text evidence="1">The sequence shown here is derived from an EMBL/GenBank/DDBJ whole genome shotgun (WGS) entry which is preliminary data.</text>
</comment>
<sequence length="93" mass="10681">MSEQRRVSWRFTPLRGINNKSTHDPYNEMRISCSAEQPTQETGAHMPVRVTDQQFGLLLPYRQRHSPPCHADVRQPVYQGILFLDGPEESTSA</sequence>
<keyword evidence="2" id="KW-1185">Reference proteome</keyword>
<dbReference type="EMBL" id="QVFU01000152">
    <property type="protein sequence ID" value="RFS37687.1"/>
    <property type="molecule type" value="Genomic_DNA"/>
</dbReference>
<accession>A0A372FQ44</accession>